<evidence type="ECO:0000256" key="3">
    <source>
        <dbReference type="ARBA" id="ARBA00022448"/>
    </source>
</evidence>
<protein>
    <submittedName>
        <fullName evidence="6">Trafficking protein particle complex subunit 2</fullName>
    </submittedName>
</protein>
<evidence type="ECO:0000313" key="6">
    <source>
        <dbReference type="EMBL" id="JAQ03020.1"/>
    </source>
</evidence>
<dbReference type="GO" id="GO:0006888">
    <property type="term" value="P:endoplasmic reticulum to Golgi vesicle-mediated transport"/>
    <property type="evidence" value="ECO:0007669"/>
    <property type="project" value="InterPro"/>
</dbReference>
<evidence type="ECO:0000256" key="5">
    <source>
        <dbReference type="ARBA" id="ARBA00022892"/>
    </source>
</evidence>
<evidence type="ECO:0000256" key="4">
    <source>
        <dbReference type="ARBA" id="ARBA00022490"/>
    </source>
</evidence>
<dbReference type="PANTHER" id="PTHR12403">
    <property type="entry name" value="TRAFFICKING PROTEIN PARTICLE COMPLEX SUBUNIT 2"/>
    <property type="match status" value="1"/>
</dbReference>
<name>A0A146L8N3_LYGHE</name>
<keyword evidence="4" id="KW-0963">Cytoplasm</keyword>
<dbReference type="CDD" id="cd14825">
    <property type="entry name" value="TRAPPC2_sedlin"/>
    <property type="match status" value="1"/>
</dbReference>
<dbReference type="SUPFAM" id="SSF64356">
    <property type="entry name" value="SNARE-like"/>
    <property type="match status" value="1"/>
</dbReference>
<evidence type="ECO:0000256" key="2">
    <source>
        <dbReference type="ARBA" id="ARBA00006626"/>
    </source>
</evidence>
<sequence length="140" mass="16695">MSGGTYYFVIVGHNDNPLFEFECNPANKDVKKEEHRHLNQFIAHAALDLVDEHLWKTNNLYLKSVDKFNQWFVSAFVTASRMRFVMVHDNKNEDGIKNFFMDIYELFIKYSMNPFYKMNTPIKCPSFEKKVQFYGKKFLL</sequence>
<gene>
    <name evidence="6" type="primary">Trappc2</name>
    <name evidence="6" type="ORF">g.33395</name>
</gene>
<dbReference type="EMBL" id="GDHC01015609">
    <property type="protein sequence ID" value="JAQ03020.1"/>
    <property type="molecule type" value="Transcribed_RNA"/>
</dbReference>
<keyword evidence="3" id="KW-0813">Transport</keyword>
<evidence type="ECO:0000256" key="1">
    <source>
        <dbReference type="ARBA" id="ARBA00004556"/>
    </source>
</evidence>
<dbReference type="GO" id="GO:0048471">
    <property type="term" value="C:perinuclear region of cytoplasm"/>
    <property type="evidence" value="ECO:0007669"/>
    <property type="project" value="UniProtKB-SubCell"/>
</dbReference>
<keyword evidence="5" id="KW-0931">ER-Golgi transport</keyword>
<dbReference type="FunFam" id="3.30.450.70:FF:000001">
    <property type="entry name" value="Trafficking protein particle complex subunit 2"/>
    <property type="match status" value="1"/>
</dbReference>
<dbReference type="InterPro" id="IPR006722">
    <property type="entry name" value="Sedlin"/>
</dbReference>
<dbReference type="Pfam" id="PF04628">
    <property type="entry name" value="Sedlin_N"/>
    <property type="match status" value="1"/>
</dbReference>
<accession>A0A146L8N3</accession>
<dbReference type="AlphaFoldDB" id="A0A146L8N3"/>
<dbReference type="Gene3D" id="3.30.450.70">
    <property type="match status" value="1"/>
</dbReference>
<proteinExistence type="inferred from homology"/>
<comment type="similarity">
    <text evidence="2">Belongs to the TRAPP small subunits family. Sedlin subfamily.</text>
</comment>
<reference evidence="6" key="1">
    <citation type="journal article" date="2016" name="Gigascience">
        <title>De novo construction of an expanded transcriptome assembly for the western tarnished plant bug, Lygus hesperus.</title>
        <authorList>
            <person name="Tassone E.E."/>
            <person name="Geib S.M."/>
            <person name="Hall B."/>
            <person name="Fabrick J.A."/>
            <person name="Brent C.S."/>
            <person name="Hull J.J."/>
        </authorList>
    </citation>
    <scope>NUCLEOTIDE SEQUENCE</scope>
</reference>
<dbReference type="InterPro" id="IPR011012">
    <property type="entry name" value="Longin-like_dom_sf"/>
</dbReference>
<organism evidence="6">
    <name type="scientific">Lygus hesperus</name>
    <name type="common">Western plant bug</name>
    <dbReference type="NCBI Taxonomy" id="30085"/>
    <lineage>
        <taxon>Eukaryota</taxon>
        <taxon>Metazoa</taxon>
        <taxon>Ecdysozoa</taxon>
        <taxon>Arthropoda</taxon>
        <taxon>Hexapoda</taxon>
        <taxon>Insecta</taxon>
        <taxon>Pterygota</taxon>
        <taxon>Neoptera</taxon>
        <taxon>Paraneoptera</taxon>
        <taxon>Hemiptera</taxon>
        <taxon>Heteroptera</taxon>
        <taxon>Panheteroptera</taxon>
        <taxon>Cimicomorpha</taxon>
        <taxon>Miridae</taxon>
        <taxon>Mirini</taxon>
        <taxon>Lygus</taxon>
    </lineage>
</organism>
<comment type="subcellular location">
    <subcellularLocation>
        <location evidence="1">Cytoplasm</location>
        <location evidence="1">Perinuclear region</location>
    </subcellularLocation>
</comment>